<dbReference type="InterPro" id="IPR004843">
    <property type="entry name" value="Calcineurin-like_PHP"/>
</dbReference>
<dbReference type="SUPFAM" id="SSF56300">
    <property type="entry name" value="Metallo-dependent phosphatases"/>
    <property type="match status" value="1"/>
</dbReference>
<dbReference type="Pfam" id="PF00149">
    <property type="entry name" value="Metallophos"/>
    <property type="match status" value="1"/>
</dbReference>
<organism evidence="2 3">
    <name type="scientific">Aequorivita ciconiae</name>
    <dbReference type="NCBI Taxonomy" id="2494375"/>
    <lineage>
        <taxon>Bacteria</taxon>
        <taxon>Pseudomonadati</taxon>
        <taxon>Bacteroidota</taxon>
        <taxon>Flavobacteriia</taxon>
        <taxon>Flavobacteriales</taxon>
        <taxon>Flavobacteriaceae</taxon>
        <taxon>Aequorivita</taxon>
    </lineage>
</organism>
<sequence>MTFQYASDLHLEFPENRAYLKARPIEPVADVLLLAGDIVPFREIDRHNNFFDYLSDHFEKTYWVPGNHEYYRSDLADKCGTFNEAIRHNLFLVNNQSLIIEDIKFIFSSLWSKISAENAENIQSQLNDFKLINYKNCPLKIADYNDYHKESLHFLERELSLSKHPKKVVVTHHVPTFRNYPLEYLNSPLNEAFATELESLIEKTQPAYWVFGHHHRNIPNFKIGKTELCTNQLGYVAYNEHLGFDPKKTIDL</sequence>
<dbReference type="PANTHER" id="PTHR37844:SF1">
    <property type="entry name" value="CALCINEURIN-LIKE PHOSPHOESTERASE DOMAIN-CONTAINING PROTEIN"/>
    <property type="match status" value="1"/>
</dbReference>
<dbReference type="OrthoDB" id="356681at2"/>
<dbReference type="InterPro" id="IPR029052">
    <property type="entry name" value="Metallo-depent_PP-like"/>
</dbReference>
<dbReference type="KEGG" id="aev:EI546_03310"/>
<feature type="domain" description="Calcineurin-like phosphoesterase" evidence="1">
    <location>
        <begin position="6"/>
        <end position="216"/>
    </location>
</feature>
<accession>A0A410G0P5</accession>
<evidence type="ECO:0000259" key="1">
    <source>
        <dbReference type="Pfam" id="PF00149"/>
    </source>
</evidence>
<dbReference type="Proteomes" id="UP000285517">
    <property type="component" value="Chromosome"/>
</dbReference>
<gene>
    <name evidence="2" type="ORF">EI546_03310</name>
</gene>
<dbReference type="GO" id="GO:0016787">
    <property type="term" value="F:hydrolase activity"/>
    <property type="evidence" value="ECO:0007669"/>
    <property type="project" value="InterPro"/>
</dbReference>
<dbReference type="Gene3D" id="3.60.21.10">
    <property type="match status" value="1"/>
</dbReference>
<proteinExistence type="predicted"/>
<evidence type="ECO:0000313" key="3">
    <source>
        <dbReference type="Proteomes" id="UP000285517"/>
    </source>
</evidence>
<name>A0A410G0P5_9FLAO</name>
<dbReference type="AlphaFoldDB" id="A0A410G0P5"/>
<protein>
    <submittedName>
        <fullName evidence="2">Metallophosphoesterase</fullName>
    </submittedName>
</protein>
<evidence type="ECO:0000313" key="2">
    <source>
        <dbReference type="EMBL" id="QAA80815.1"/>
    </source>
</evidence>
<dbReference type="RefSeq" id="WP_128249210.1">
    <property type="nucleotide sequence ID" value="NZ_CP034951.1"/>
</dbReference>
<dbReference type="EMBL" id="CP034951">
    <property type="protein sequence ID" value="QAA80815.1"/>
    <property type="molecule type" value="Genomic_DNA"/>
</dbReference>
<reference evidence="2 3" key="1">
    <citation type="submission" date="2019-01" db="EMBL/GenBank/DDBJ databases">
        <title>Complete genome sequencing of Aequorivita sp. H23M31.</title>
        <authorList>
            <person name="Bae J.-W."/>
        </authorList>
    </citation>
    <scope>NUCLEOTIDE SEQUENCE [LARGE SCALE GENOMIC DNA]</scope>
    <source>
        <strain evidence="2 3">H23M31</strain>
    </source>
</reference>
<keyword evidence="3" id="KW-1185">Reference proteome</keyword>
<dbReference type="PANTHER" id="PTHR37844">
    <property type="entry name" value="SER/THR PROTEIN PHOSPHATASE SUPERFAMILY (AFU_ORTHOLOGUE AFUA_1G14840)"/>
    <property type="match status" value="1"/>
</dbReference>